<dbReference type="Pfam" id="PF00651">
    <property type="entry name" value="BTB"/>
    <property type="match status" value="1"/>
</dbReference>
<comment type="caution">
    <text evidence="3">The sequence shown here is derived from an EMBL/GenBank/DDBJ whole genome shotgun (WGS) entry which is preliminary data.</text>
</comment>
<dbReference type="InterPro" id="IPR011333">
    <property type="entry name" value="SKP1/BTB/POZ_sf"/>
</dbReference>
<accession>A0AAV4UNX9</accession>
<evidence type="ECO:0000259" key="2">
    <source>
        <dbReference type="PROSITE" id="PS50097"/>
    </source>
</evidence>
<evidence type="ECO:0000313" key="4">
    <source>
        <dbReference type="Proteomes" id="UP001054945"/>
    </source>
</evidence>
<dbReference type="AlphaFoldDB" id="A0AAV4UNX9"/>
<dbReference type="CDD" id="cd18186">
    <property type="entry name" value="BTB_POZ_ZBTB_KLHL-like"/>
    <property type="match status" value="1"/>
</dbReference>
<evidence type="ECO:0000313" key="3">
    <source>
        <dbReference type="EMBL" id="GIY59130.1"/>
    </source>
</evidence>
<dbReference type="EMBL" id="BPLR01013167">
    <property type="protein sequence ID" value="GIY59130.1"/>
    <property type="molecule type" value="Genomic_DNA"/>
</dbReference>
<feature type="compositionally biased region" description="Polar residues" evidence="1">
    <location>
        <begin position="427"/>
        <end position="436"/>
    </location>
</feature>
<feature type="domain" description="BTB" evidence="2">
    <location>
        <begin position="166"/>
        <end position="239"/>
    </location>
</feature>
<dbReference type="Gene3D" id="3.30.710.10">
    <property type="entry name" value="Potassium Channel Kv1.1, Chain A"/>
    <property type="match status" value="1"/>
</dbReference>
<proteinExistence type="predicted"/>
<protein>
    <recommendedName>
        <fullName evidence="2">BTB domain-containing protein</fullName>
    </recommendedName>
</protein>
<gene>
    <name evidence="3" type="primary">AVEN_94587_1</name>
    <name evidence="3" type="ORF">CEXT_566391</name>
</gene>
<dbReference type="PROSITE" id="PS50097">
    <property type="entry name" value="BTB"/>
    <property type="match status" value="1"/>
</dbReference>
<feature type="region of interest" description="Disordered" evidence="1">
    <location>
        <begin position="379"/>
        <end position="436"/>
    </location>
</feature>
<keyword evidence="4" id="KW-1185">Reference proteome</keyword>
<reference evidence="3 4" key="1">
    <citation type="submission" date="2021-06" db="EMBL/GenBank/DDBJ databases">
        <title>Caerostris extrusa draft genome.</title>
        <authorList>
            <person name="Kono N."/>
            <person name="Arakawa K."/>
        </authorList>
    </citation>
    <scope>NUCLEOTIDE SEQUENCE [LARGE SCALE GENOMIC DNA]</scope>
</reference>
<dbReference type="SUPFAM" id="SSF54695">
    <property type="entry name" value="POZ domain"/>
    <property type="match status" value="1"/>
</dbReference>
<feature type="compositionally biased region" description="Acidic residues" evidence="1">
    <location>
        <begin position="389"/>
        <end position="400"/>
    </location>
</feature>
<organism evidence="3 4">
    <name type="scientific">Caerostris extrusa</name>
    <name type="common">Bark spider</name>
    <name type="synonym">Caerostris bankana</name>
    <dbReference type="NCBI Taxonomy" id="172846"/>
    <lineage>
        <taxon>Eukaryota</taxon>
        <taxon>Metazoa</taxon>
        <taxon>Ecdysozoa</taxon>
        <taxon>Arthropoda</taxon>
        <taxon>Chelicerata</taxon>
        <taxon>Arachnida</taxon>
        <taxon>Araneae</taxon>
        <taxon>Araneomorphae</taxon>
        <taxon>Entelegynae</taxon>
        <taxon>Araneoidea</taxon>
        <taxon>Araneidae</taxon>
        <taxon>Caerostris</taxon>
    </lineage>
</organism>
<name>A0AAV4UNX9_CAEEX</name>
<sequence>MEPKPAESVFKFSWELGGYESLGSFVRSPEFITPFKSTEWYLELNFANLRNKELIVPGCLRRHYGVGPPSITMDVRITATTKEYPDAKYQTSINAKQFNEGLTNYWGFVIEGNQQQKEWLSSRQMTIEVELEHVKTTDDKSYYCNSDQLKRLSTDLTSLYEKGTYHDLQIQVTGESKVVETFRVHKCILAVRWPKLLSILAVKPQTTRQPEVKQFTAIPAKFLKWLLHFVYSGDTDFMYDLLMDVKGFDIYKFIKEYNLYKLSDKLNHSSPQNKCSHLFQSYRCSFKLSLRDIQTEYSLCELKSCEVPLMPSVTTTRPDGMKLEDWQKENQHIKYMDIRLYVEKGPMGYNWLKFSILMGNLPKKNPIVVKCRLYVEENPKKHSEKTPEEESEGTPEEEPEKMETDSVKTSEEDLIKQFGRHQKTGRDSASLNRTTS</sequence>
<feature type="compositionally biased region" description="Basic and acidic residues" evidence="1">
    <location>
        <begin position="401"/>
        <end position="415"/>
    </location>
</feature>
<dbReference type="InterPro" id="IPR000210">
    <property type="entry name" value="BTB/POZ_dom"/>
</dbReference>
<evidence type="ECO:0000256" key="1">
    <source>
        <dbReference type="SAM" id="MobiDB-lite"/>
    </source>
</evidence>
<feature type="compositionally biased region" description="Basic and acidic residues" evidence="1">
    <location>
        <begin position="379"/>
        <end position="388"/>
    </location>
</feature>
<dbReference type="Proteomes" id="UP001054945">
    <property type="component" value="Unassembled WGS sequence"/>
</dbReference>